<reference evidence="1 2" key="1">
    <citation type="submission" date="2017-09" db="EMBL/GenBank/DDBJ databases">
        <title>Sphingomonas adhaesiva DSM 7418, whole genome shotgun sequence.</title>
        <authorList>
            <person name="Feng G."/>
            <person name="Zhu H."/>
        </authorList>
    </citation>
    <scope>NUCLEOTIDE SEQUENCE [LARGE SCALE GENOMIC DNA]</scope>
    <source>
        <strain evidence="1 2">DSM 7418</strain>
    </source>
</reference>
<dbReference type="Proteomes" id="UP000218323">
    <property type="component" value="Unassembled WGS sequence"/>
</dbReference>
<dbReference type="AlphaFoldDB" id="A0A2A4IDP5"/>
<dbReference type="SUPFAM" id="SSF89447">
    <property type="entry name" value="AbrB/MazE/MraZ-like"/>
    <property type="match status" value="1"/>
</dbReference>
<sequence>MGNEYRAKVFKSGNSVALRLPKALGLGDGDDVIVAAHDDGSFSFWRSEDGAAILLSLYGSVSEGFMAEGRGDVDQSARDWASGDDAAAA</sequence>
<dbReference type="InterPro" id="IPR037914">
    <property type="entry name" value="SpoVT-AbrB_sf"/>
</dbReference>
<comment type="caution">
    <text evidence="1">The sequence shown here is derived from an EMBL/GenBank/DDBJ whole genome shotgun (WGS) entry which is preliminary data.</text>
</comment>
<dbReference type="EMBL" id="NWVC01000001">
    <property type="protein sequence ID" value="PCG15943.1"/>
    <property type="molecule type" value="Genomic_DNA"/>
</dbReference>
<proteinExistence type="predicted"/>
<dbReference type="RefSeq" id="WP_066708860.1">
    <property type="nucleotide sequence ID" value="NZ_JBHIWA010000002.1"/>
</dbReference>
<protein>
    <submittedName>
        <fullName evidence="1">AbrB family transcriptional regulator</fullName>
    </submittedName>
</protein>
<evidence type="ECO:0000313" key="2">
    <source>
        <dbReference type="Proteomes" id="UP000218323"/>
    </source>
</evidence>
<name>A0A2A4IDP5_9SPHN</name>
<gene>
    <name evidence="1" type="ORF">COA07_02990</name>
</gene>
<keyword evidence="2" id="KW-1185">Reference proteome</keyword>
<organism evidence="1 2">
    <name type="scientific">Sphingomonas adhaesiva</name>
    <dbReference type="NCBI Taxonomy" id="28212"/>
    <lineage>
        <taxon>Bacteria</taxon>
        <taxon>Pseudomonadati</taxon>
        <taxon>Pseudomonadota</taxon>
        <taxon>Alphaproteobacteria</taxon>
        <taxon>Sphingomonadales</taxon>
        <taxon>Sphingomonadaceae</taxon>
        <taxon>Sphingomonas</taxon>
    </lineage>
</organism>
<evidence type="ECO:0000313" key="1">
    <source>
        <dbReference type="EMBL" id="PCG15943.1"/>
    </source>
</evidence>
<accession>A0A2A4IDP5</accession>